<evidence type="ECO:0000256" key="1">
    <source>
        <dbReference type="SAM" id="Phobius"/>
    </source>
</evidence>
<reference evidence="2 3" key="1">
    <citation type="journal article" date="2018" name="BMC Genomics">
        <title>Comparative genome analyses reveal sequence features reflecting distinct modes of host-adaptation between dicot and monocot powdery mildew.</title>
        <authorList>
            <person name="Wu Y."/>
            <person name="Ma X."/>
            <person name="Pan Z."/>
            <person name="Kale S.D."/>
            <person name="Song Y."/>
            <person name="King H."/>
            <person name="Zhang Q."/>
            <person name="Presley C."/>
            <person name="Deng X."/>
            <person name="Wei C.I."/>
            <person name="Xiao S."/>
        </authorList>
    </citation>
    <scope>NUCLEOTIDE SEQUENCE [LARGE SCALE GENOMIC DNA]</scope>
    <source>
        <strain evidence="2">UMSG1</strain>
    </source>
</reference>
<gene>
    <name evidence="2" type="ORF">GcM1_250173</name>
</gene>
<name>A0A420IB98_9PEZI</name>
<feature type="transmembrane region" description="Helical" evidence="1">
    <location>
        <begin position="182"/>
        <end position="200"/>
    </location>
</feature>
<dbReference type="AlphaFoldDB" id="A0A420IB98"/>
<dbReference type="Proteomes" id="UP000285326">
    <property type="component" value="Unassembled WGS sequence"/>
</dbReference>
<protein>
    <recommendedName>
        <fullName evidence="4">Duf1295 domain protein</fullName>
    </recommendedName>
</protein>
<evidence type="ECO:0000313" key="3">
    <source>
        <dbReference type="Proteomes" id="UP000285326"/>
    </source>
</evidence>
<organism evidence="2 3">
    <name type="scientific">Golovinomyces cichoracearum</name>
    <dbReference type="NCBI Taxonomy" id="62708"/>
    <lineage>
        <taxon>Eukaryota</taxon>
        <taxon>Fungi</taxon>
        <taxon>Dikarya</taxon>
        <taxon>Ascomycota</taxon>
        <taxon>Pezizomycotina</taxon>
        <taxon>Leotiomycetes</taxon>
        <taxon>Erysiphales</taxon>
        <taxon>Erysiphaceae</taxon>
        <taxon>Golovinomyces</taxon>
    </lineage>
</organism>
<accession>A0A420IB98</accession>
<dbReference type="Gene3D" id="1.20.120.1630">
    <property type="match status" value="1"/>
</dbReference>
<evidence type="ECO:0000313" key="2">
    <source>
        <dbReference type="EMBL" id="RKF71755.1"/>
    </source>
</evidence>
<dbReference type="PANTHER" id="PTHR32251:SF23">
    <property type="entry name" value="3-OXO-5-ALPHA-STEROID 4-DEHYDROGENASE (DUF1295)"/>
    <property type="match status" value="1"/>
</dbReference>
<sequence length="335" mass="38383">MALPIINSLACCCSYGKAVTPYLPQLYKLPTNILQSWNSPGELKELYLSTNPFITALAFSTILAFLFFVSSVINQNNSQVDRFWSILPSVYNLHFVLFAKLSSLQTTRLEIVFVVGVFWSGGYSIGSEDYRWEIIRKDMNPIQFLIFNIIFVSLAQSVLLFLITTPSYIILLVAQVSPKTSTADYVFASVLIALIAIEFISDQQQWNFQEAKRKYNENSELLHGYKKEDLDRGFLVRGLWSLSRHPNFAAEQAIWIVFYLHGCWTTKTLFNWTSCGFISYLLLFQGSTILTEKISAGKYCEYAEYQKKVGKFIPKIYIKPFGDSPRKRKAENKSL</sequence>
<keyword evidence="1" id="KW-0472">Membrane</keyword>
<evidence type="ECO:0008006" key="4">
    <source>
        <dbReference type="Google" id="ProtNLM"/>
    </source>
</evidence>
<dbReference type="Pfam" id="PF06966">
    <property type="entry name" value="DUF1295"/>
    <property type="match status" value="1"/>
</dbReference>
<comment type="caution">
    <text evidence="2">The sequence shown here is derived from an EMBL/GenBank/DDBJ whole genome shotgun (WGS) entry which is preliminary data.</text>
</comment>
<feature type="transmembrane region" description="Helical" evidence="1">
    <location>
        <begin position="53"/>
        <end position="71"/>
    </location>
</feature>
<dbReference type="GO" id="GO:0016020">
    <property type="term" value="C:membrane"/>
    <property type="evidence" value="ECO:0007669"/>
    <property type="project" value="TreeGrafter"/>
</dbReference>
<dbReference type="EMBL" id="MCBS01025032">
    <property type="protein sequence ID" value="RKF71755.1"/>
    <property type="molecule type" value="Genomic_DNA"/>
</dbReference>
<proteinExistence type="predicted"/>
<dbReference type="PANTHER" id="PTHR32251">
    <property type="entry name" value="3-OXO-5-ALPHA-STEROID 4-DEHYDROGENASE"/>
    <property type="match status" value="1"/>
</dbReference>
<keyword evidence="1" id="KW-0812">Transmembrane</keyword>
<feature type="transmembrane region" description="Helical" evidence="1">
    <location>
        <begin position="145"/>
        <end position="170"/>
    </location>
</feature>
<keyword evidence="1" id="KW-1133">Transmembrane helix</keyword>
<dbReference type="InterPro" id="IPR010721">
    <property type="entry name" value="UstE-like"/>
</dbReference>